<name>A0AAE8MWC3_9PEZI</name>
<feature type="chain" id="PRO_5042275912" description="Secreted protein" evidence="1">
    <location>
        <begin position="19"/>
        <end position="379"/>
    </location>
</feature>
<organism evidence="2 3">
    <name type="scientific">Cephalotrichum gorgonifer</name>
    <dbReference type="NCBI Taxonomy" id="2041049"/>
    <lineage>
        <taxon>Eukaryota</taxon>
        <taxon>Fungi</taxon>
        <taxon>Dikarya</taxon>
        <taxon>Ascomycota</taxon>
        <taxon>Pezizomycotina</taxon>
        <taxon>Sordariomycetes</taxon>
        <taxon>Hypocreomycetidae</taxon>
        <taxon>Microascales</taxon>
        <taxon>Microascaceae</taxon>
        <taxon>Cephalotrichum</taxon>
    </lineage>
</organism>
<evidence type="ECO:0008006" key="4">
    <source>
        <dbReference type="Google" id="ProtNLM"/>
    </source>
</evidence>
<keyword evidence="1" id="KW-0732">Signal</keyword>
<feature type="signal peptide" evidence="1">
    <location>
        <begin position="1"/>
        <end position="18"/>
    </location>
</feature>
<proteinExistence type="predicted"/>
<accession>A0AAE8MWC3</accession>
<evidence type="ECO:0000256" key="1">
    <source>
        <dbReference type="SAM" id="SignalP"/>
    </source>
</evidence>
<evidence type="ECO:0000313" key="2">
    <source>
        <dbReference type="EMBL" id="SPO01896.1"/>
    </source>
</evidence>
<dbReference type="EMBL" id="ONZQ02000005">
    <property type="protein sequence ID" value="SPO01896.1"/>
    <property type="molecule type" value="Genomic_DNA"/>
</dbReference>
<sequence length="379" mass="42533">MKLLAPITTLLYSASVLAQDTRPPDNCDTEDKSRRGADFVLREHEYDPKVPALRAIFAGEGRLVSVADVFNDGNRQMTADATIESTWRWQSGDVDTETWVPQGISTTADALDVGTYEGYDGFIVSWYTNTDGKASSARVSLVNKETLKYRHILLVYPHAEDDFREVPIHAGGVMWYGNTLWVVDTDNGIRVFDMDNIWHVDQGDAVGKNGNGGYSARGYKYVVPQVMWYEWTGDFPFKFSYISLDRTTTPDSLLVGEYREDSADHPIRQVRWDLDYTMRTLKTNVDGLASATWAYCVNVDRAQGAVQVDGTIYISRSNSAVRAGEIFTWTPGGPAVKTQDVRPGPEDLTYDKRTKEVFTLSEHAGNRYIFGIKVSELQP</sequence>
<keyword evidence="3" id="KW-1185">Reference proteome</keyword>
<evidence type="ECO:0000313" key="3">
    <source>
        <dbReference type="Proteomes" id="UP001187682"/>
    </source>
</evidence>
<reference evidence="2" key="1">
    <citation type="submission" date="2018-03" db="EMBL/GenBank/DDBJ databases">
        <authorList>
            <person name="Guldener U."/>
        </authorList>
    </citation>
    <scope>NUCLEOTIDE SEQUENCE</scope>
</reference>
<dbReference type="Proteomes" id="UP001187682">
    <property type="component" value="Unassembled WGS sequence"/>
</dbReference>
<dbReference type="AlphaFoldDB" id="A0AAE8MWC3"/>
<gene>
    <name evidence="2" type="ORF">DNG_04569</name>
</gene>
<comment type="caution">
    <text evidence="2">The sequence shown here is derived from an EMBL/GenBank/DDBJ whole genome shotgun (WGS) entry which is preliminary data.</text>
</comment>
<protein>
    <recommendedName>
        <fullName evidence="4">Secreted protein</fullName>
    </recommendedName>
</protein>